<dbReference type="Gene3D" id="2.160.20.10">
    <property type="entry name" value="Single-stranded right-handed beta-helix, Pectin lyase-like"/>
    <property type="match status" value="1"/>
</dbReference>
<proteinExistence type="inferred from homology"/>
<dbReference type="GO" id="GO:0005576">
    <property type="term" value="C:extracellular region"/>
    <property type="evidence" value="ECO:0007669"/>
    <property type="project" value="UniProtKB-SubCell"/>
</dbReference>
<dbReference type="GO" id="GO:0071555">
    <property type="term" value="P:cell wall organization"/>
    <property type="evidence" value="ECO:0007669"/>
    <property type="project" value="UniProtKB-KW"/>
</dbReference>
<reference evidence="15" key="1">
    <citation type="submission" date="2022-01" db="EMBL/GenBank/DDBJ databases">
        <authorList>
            <person name="King R."/>
        </authorList>
    </citation>
    <scope>NUCLEOTIDE SEQUENCE</scope>
</reference>
<dbReference type="GO" id="GO:0004650">
    <property type="term" value="F:polygalacturonase activity"/>
    <property type="evidence" value="ECO:0007669"/>
    <property type="project" value="UniProtKB-EC"/>
</dbReference>
<dbReference type="InterPro" id="IPR006626">
    <property type="entry name" value="PbH1"/>
</dbReference>
<dbReference type="PANTHER" id="PTHR31884:SF9">
    <property type="entry name" value="ENDOPOLYGALACTURONASE D-RELATED"/>
    <property type="match status" value="1"/>
</dbReference>
<protein>
    <recommendedName>
        <fullName evidence="3">endo-polygalacturonase</fullName>
        <ecNumber evidence="3">3.2.1.15</ecNumber>
    </recommendedName>
</protein>
<dbReference type="InterPro" id="IPR011050">
    <property type="entry name" value="Pectin_lyase_fold/virulence"/>
</dbReference>
<comment type="subcellular location">
    <subcellularLocation>
        <location evidence="1">Secreted</location>
    </subcellularLocation>
</comment>
<evidence type="ECO:0000256" key="12">
    <source>
        <dbReference type="ARBA" id="ARBA00034074"/>
    </source>
</evidence>
<sequence>MLTPLRLTAVLLALVAQGSSESTKCTVTEFSQVENVVKNCKDIVVSNLVVPGGETLELYLNSGTTLTFEGITVFDHKEWSGPLIRVRGNNITIQGAPGSLLNGQGELYWDHMGDKGPKKPQFMKIEAFDGSVFKDIKIINCPHHCIYIGKSDQLTITGWIIDNSYGDHDNFTGHNTDGFDVSAATNLVIEKSTVINQDDCIALRHGANILVRNMFCSGGHGISLSTGFNYTLFEENTLYNVTVEDSVIVRSDNGIHVKTHADSFKGEIKNVTYSNIFLSGIHNYGINVQQDYVNGSATGIPNNNIPIIDLNLINIHGNVLDVYNNSMPVYINCGKEACVNWTWSGVNVSGGREKSKCNNYEPNGYKCLDNTNKSSQSLYVNKLMVKPPTA</sequence>
<dbReference type="EMBL" id="OU900094">
    <property type="protein sequence ID" value="CAG9853766.1"/>
    <property type="molecule type" value="Genomic_DNA"/>
</dbReference>
<keyword evidence="9" id="KW-0325">Glycoprotein</keyword>
<accession>A0A9N9T9D5</accession>
<keyword evidence="11" id="KW-0961">Cell wall biogenesis/degradation</keyword>
<evidence type="ECO:0000313" key="16">
    <source>
        <dbReference type="Proteomes" id="UP001153712"/>
    </source>
</evidence>
<dbReference type="OrthoDB" id="187139at2759"/>
<comment type="similarity">
    <text evidence="2 13">Belongs to the glycosyl hydrolase 28 family.</text>
</comment>
<evidence type="ECO:0000256" key="5">
    <source>
        <dbReference type="ARBA" id="ARBA00022729"/>
    </source>
</evidence>
<dbReference type="SUPFAM" id="SSF51126">
    <property type="entry name" value="Pectin lyase-like"/>
    <property type="match status" value="1"/>
</dbReference>
<dbReference type="InterPro" id="IPR012334">
    <property type="entry name" value="Pectin_lyas_fold"/>
</dbReference>
<feature type="chain" id="PRO_5040464685" description="endo-polygalacturonase" evidence="14">
    <location>
        <begin position="21"/>
        <end position="390"/>
    </location>
</feature>
<evidence type="ECO:0000256" key="6">
    <source>
        <dbReference type="ARBA" id="ARBA00022737"/>
    </source>
</evidence>
<keyword evidence="7 13" id="KW-0378">Hydrolase</keyword>
<keyword evidence="10 13" id="KW-0326">Glycosidase</keyword>
<dbReference type="Proteomes" id="UP001153712">
    <property type="component" value="Chromosome 1"/>
</dbReference>
<evidence type="ECO:0000256" key="2">
    <source>
        <dbReference type="ARBA" id="ARBA00008834"/>
    </source>
</evidence>
<evidence type="ECO:0000256" key="4">
    <source>
        <dbReference type="ARBA" id="ARBA00022525"/>
    </source>
</evidence>
<keyword evidence="4" id="KW-0964">Secreted</keyword>
<keyword evidence="16" id="KW-1185">Reference proteome</keyword>
<dbReference type="GO" id="GO:0045490">
    <property type="term" value="P:pectin catabolic process"/>
    <property type="evidence" value="ECO:0007669"/>
    <property type="project" value="TreeGrafter"/>
</dbReference>
<dbReference type="EC" id="3.2.1.15" evidence="3"/>
<evidence type="ECO:0000256" key="3">
    <source>
        <dbReference type="ARBA" id="ARBA00012736"/>
    </source>
</evidence>
<dbReference type="Pfam" id="PF00295">
    <property type="entry name" value="Glyco_hydro_28"/>
    <property type="match status" value="1"/>
</dbReference>
<name>A0A9N9T9D5_PHYSR</name>
<dbReference type="InterPro" id="IPR050434">
    <property type="entry name" value="Glycosyl_hydrlase_28"/>
</dbReference>
<dbReference type="AlphaFoldDB" id="A0A9N9T9D5"/>
<organism evidence="15 16">
    <name type="scientific">Phyllotreta striolata</name>
    <name type="common">Striped flea beetle</name>
    <name type="synonym">Crioceris striolata</name>
    <dbReference type="NCBI Taxonomy" id="444603"/>
    <lineage>
        <taxon>Eukaryota</taxon>
        <taxon>Metazoa</taxon>
        <taxon>Ecdysozoa</taxon>
        <taxon>Arthropoda</taxon>
        <taxon>Hexapoda</taxon>
        <taxon>Insecta</taxon>
        <taxon>Pterygota</taxon>
        <taxon>Neoptera</taxon>
        <taxon>Endopterygota</taxon>
        <taxon>Coleoptera</taxon>
        <taxon>Polyphaga</taxon>
        <taxon>Cucujiformia</taxon>
        <taxon>Chrysomeloidea</taxon>
        <taxon>Chrysomelidae</taxon>
        <taxon>Galerucinae</taxon>
        <taxon>Alticini</taxon>
        <taxon>Phyllotreta</taxon>
    </lineage>
</organism>
<evidence type="ECO:0000313" key="15">
    <source>
        <dbReference type="EMBL" id="CAG9853766.1"/>
    </source>
</evidence>
<keyword evidence="6" id="KW-0677">Repeat</keyword>
<evidence type="ECO:0000256" key="8">
    <source>
        <dbReference type="ARBA" id="ARBA00023157"/>
    </source>
</evidence>
<gene>
    <name evidence="15" type="ORF">PHYEVI_LOCUS237</name>
</gene>
<evidence type="ECO:0000256" key="14">
    <source>
        <dbReference type="SAM" id="SignalP"/>
    </source>
</evidence>
<dbReference type="InterPro" id="IPR000743">
    <property type="entry name" value="Glyco_hydro_28"/>
</dbReference>
<feature type="signal peptide" evidence="14">
    <location>
        <begin position="1"/>
        <end position="20"/>
    </location>
</feature>
<dbReference type="PANTHER" id="PTHR31884">
    <property type="entry name" value="POLYGALACTURONASE"/>
    <property type="match status" value="1"/>
</dbReference>
<evidence type="ECO:0000256" key="1">
    <source>
        <dbReference type="ARBA" id="ARBA00004613"/>
    </source>
</evidence>
<evidence type="ECO:0000256" key="7">
    <source>
        <dbReference type="ARBA" id="ARBA00022801"/>
    </source>
</evidence>
<evidence type="ECO:0000256" key="13">
    <source>
        <dbReference type="RuleBase" id="RU361169"/>
    </source>
</evidence>
<evidence type="ECO:0000256" key="9">
    <source>
        <dbReference type="ARBA" id="ARBA00023180"/>
    </source>
</evidence>
<dbReference type="SMART" id="SM00710">
    <property type="entry name" value="PbH1"/>
    <property type="match status" value="7"/>
</dbReference>
<keyword evidence="8" id="KW-1015">Disulfide bond</keyword>
<keyword evidence="5 14" id="KW-0732">Signal</keyword>
<evidence type="ECO:0000256" key="11">
    <source>
        <dbReference type="ARBA" id="ARBA00023316"/>
    </source>
</evidence>
<evidence type="ECO:0000256" key="10">
    <source>
        <dbReference type="ARBA" id="ARBA00023295"/>
    </source>
</evidence>
<comment type="catalytic activity">
    <reaction evidence="12">
        <text>(1,4-alpha-D-galacturonosyl)n+m + H2O = (1,4-alpha-D-galacturonosyl)n + (1,4-alpha-D-galacturonosyl)m.</text>
        <dbReference type="EC" id="3.2.1.15"/>
    </reaction>
</comment>